<dbReference type="SUPFAM" id="SSF103473">
    <property type="entry name" value="MFS general substrate transporter"/>
    <property type="match status" value="1"/>
</dbReference>
<accession>A0A9W9PL64</accession>
<keyword evidence="4 7" id="KW-0812">Transmembrane</keyword>
<dbReference type="RefSeq" id="XP_058335382.1">
    <property type="nucleotide sequence ID" value="XM_058469351.1"/>
</dbReference>
<evidence type="ECO:0000256" key="7">
    <source>
        <dbReference type="RuleBase" id="RU003755"/>
    </source>
</evidence>
<dbReference type="FunFam" id="1.20.1250.20:FF:000085">
    <property type="entry name" value="MFS peptide transporter Ptr2"/>
    <property type="match status" value="1"/>
</dbReference>
<gene>
    <name evidence="9" type="ORF">N7468_000054</name>
</gene>
<dbReference type="GeneID" id="83196654"/>
<evidence type="ECO:0000256" key="1">
    <source>
        <dbReference type="ARBA" id="ARBA00004141"/>
    </source>
</evidence>
<evidence type="ECO:0000256" key="4">
    <source>
        <dbReference type="ARBA" id="ARBA00022692"/>
    </source>
</evidence>
<name>A0A9W9PL64_9EURO</name>
<dbReference type="InterPro" id="IPR000109">
    <property type="entry name" value="POT_fam"/>
</dbReference>
<evidence type="ECO:0000313" key="9">
    <source>
        <dbReference type="EMBL" id="KAJ5248603.1"/>
    </source>
</evidence>
<evidence type="ECO:0000256" key="5">
    <source>
        <dbReference type="ARBA" id="ARBA00022989"/>
    </source>
</evidence>
<dbReference type="EMBL" id="JAPQKS010000001">
    <property type="protein sequence ID" value="KAJ5248603.1"/>
    <property type="molecule type" value="Genomic_DNA"/>
</dbReference>
<reference evidence="9" key="2">
    <citation type="journal article" date="2023" name="IMA Fungus">
        <title>Comparative genomic study of the Penicillium genus elucidates a diverse pangenome and 15 lateral gene transfer events.</title>
        <authorList>
            <person name="Petersen C."/>
            <person name="Sorensen T."/>
            <person name="Nielsen M.R."/>
            <person name="Sondergaard T.E."/>
            <person name="Sorensen J.L."/>
            <person name="Fitzpatrick D.A."/>
            <person name="Frisvad J.C."/>
            <person name="Nielsen K.L."/>
        </authorList>
    </citation>
    <scope>NUCLEOTIDE SEQUENCE</scope>
    <source>
        <strain evidence="9">IBT 19713</strain>
    </source>
</reference>
<feature type="transmembrane region" description="Helical" evidence="8">
    <location>
        <begin position="263"/>
        <end position="283"/>
    </location>
</feature>
<dbReference type="InterPro" id="IPR018456">
    <property type="entry name" value="PTR2_symporter_CS"/>
</dbReference>
<evidence type="ECO:0000256" key="6">
    <source>
        <dbReference type="ARBA" id="ARBA00023136"/>
    </source>
</evidence>
<evidence type="ECO:0000256" key="3">
    <source>
        <dbReference type="ARBA" id="ARBA00022448"/>
    </source>
</evidence>
<keyword evidence="3 7" id="KW-0813">Transport</keyword>
<dbReference type="Gene3D" id="1.20.1250.20">
    <property type="entry name" value="MFS general substrate transporter like domains"/>
    <property type="match status" value="1"/>
</dbReference>
<feature type="transmembrane region" description="Helical" evidence="8">
    <location>
        <begin position="574"/>
        <end position="594"/>
    </location>
</feature>
<comment type="subcellular location">
    <subcellularLocation>
        <location evidence="1 7">Membrane</location>
        <topology evidence="1 7">Multi-pass membrane protein</topology>
    </subcellularLocation>
</comment>
<feature type="transmembrane region" description="Helical" evidence="8">
    <location>
        <begin position="289"/>
        <end position="310"/>
    </location>
</feature>
<feature type="transmembrane region" description="Helical" evidence="8">
    <location>
        <begin position="546"/>
        <end position="568"/>
    </location>
</feature>
<dbReference type="AlphaFoldDB" id="A0A9W9PL64"/>
<dbReference type="Pfam" id="PF00854">
    <property type="entry name" value="PTR2"/>
    <property type="match status" value="1"/>
</dbReference>
<keyword evidence="6 8" id="KW-0472">Membrane</keyword>
<evidence type="ECO:0000313" key="10">
    <source>
        <dbReference type="Proteomes" id="UP001150941"/>
    </source>
</evidence>
<evidence type="ECO:0000256" key="8">
    <source>
        <dbReference type="SAM" id="Phobius"/>
    </source>
</evidence>
<reference evidence="9" key="1">
    <citation type="submission" date="2022-11" db="EMBL/GenBank/DDBJ databases">
        <authorList>
            <person name="Petersen C."/>
        </authorList>
    </citation>
    <scope>NUCLEOTIDE SEQUENCE</scope>
    <source>
        <strain evidence="9">IBT 19713</strain>
    </source>
</reference>
<protein>
    <recommendedName>
        <fullName evidence="11">Oligopeptide transporter</fullName>
    </recommendedName>
</protein>
<dbReference type="GO" id="GO:0005886">
    <property type="term" value="C:plasma membrane"/>
    <property type="evidence" value="ECO:0007669"/>
    <property type="project" value="UniProtKB-ARBA"/>
</dbReference>
<dbReference type="Proteomes" id="UP001150941">
    <property type="component" value="Unassembled WGS sequence"/>
</dbReference>
<dbReference type="OrthoDB" id="8904098at2759"/>
<feature type="transmembrane region" description="Helical" evidence="8">
    <location>
        <begin position="430"/>
        <end position="450"/>
    </location>
</feature>
<comment type="caution">
    <text evidence="9">The sequence shown here is derived from an EMBL/GenBank/DDBJ whole genome shotgun (WGS) entry which is preliminary data.</text>
</comment>
<dbReference type="GO" id="GO:0071916">
    <property type="term" value="F:dipeptide transmembrane transporter activity"/>
    <property type="evidence" value="ECO:0007669"/>
    <property type="project" value="UniProtKB-ARBA"/>
</dbReference>
<feature type="transmembrane region" description="Helical" evidence="8">
    <location>
        <begin position="175"/>
        <end position="197"/>
    </location>
</feature>
<evidence type="ECO:0008006" key="11">
    <source>
        <dbReference type="Google" id="ProtNLM"/>
    </source>
</evidence>
<organism evidence="9 10">
    <name type="scientific">Penicillium chermesinum</name>
    <dbReference type="NCBI Taxonomy" id="63820"/>
    <lineage>
        <taxon>Eukaryota</taxon>
        <taxon>Fungi</taxon>
        <taxon>Dikarya</taxon>
        <taxon>Ascomycota</taxon>
        <taxon>Pezizomycotina</taxon>
        <taxon>Eurotiomycetes</taxon>
        <taxon>Eurotiomycetidae</taxon>
        <taxon>Eurotiales</taxon>
        <taxon>Aspergillaceae</taxon>
        <taxon>Penicillium</taxon>
    </lineage>
</organism>
<dbReference type="InterPro" id="IPR036259">
    <property type="entry name" value="MFS_trans_sf"/>
</dbReference>
<keyword evidence="5 8" id="KW-1133">Transmembrane helix</keyword>
<sequence length="624" mass="69358">MNASDPSDVAELAKSKAISHDATLTPALRSNEDAIVGEDSKAMPVSHTAPIPTLDLHEGHDRVYATEHDLQTLRRVADKVPWAAYTVAFVEWCERFSYYGTTAVFVNFIQRPLPANSTTGALPAGADHTNGVPGALGMGQRASTGLTLFNQFWSYVMPLVGAFIADQHWGRFKTIFSAIAVALMGHTILLISAIPQVIASPHGSIACFAVGLVIMGIGTGGFKPNITTLIAEQYREERPFIRVLASGERVVVDPAATVARIYLYFYLMVNLGSLVGQISMVYAERYIGFWLSFLLPTVMFLLCPGVLFLCRKRYHLVPPTGSVYSQAFRLWRLSMKGRWSLNPMKLFRRSSPESDNWDRVKPSRFGPEKPAWMTFDDEWVDEVRRGLQACKLFLWLPLFWLSYNQMLNNLTSQAATMKLGGVPNDIINNLNPFALVILIPIFDQLLYPGLRRLGFNFTPIKRITGGFIVAGLSMIAATVTQYYIYRLGPCGKNANFCLEKENPEHTDISVWVQVAPYVLGAISEIFASVTSLEYAFTKAPRNMRSLVQAIAQLMNAFSSAIGQAFVSLSEDPLLVWNYAVVAILAFVGAVGFWLTNYKLDRVEDTLNLLPQSQYQGREKGDAEE</sequence>
<proteinExistence type="inferred from homology"/>
<dbReference type="PROSITE" id="PS01023">
    <property type="entry name" value="PTR2_2"/>
    <property type="match status" value="1"/>
</dbReference>
<evidence type="ECO:0000256" key="2">
    <source>
        <dbReference type="ARBA" id="ARBA00005982"/>
    </source>
</evidence>
<dbReference type="PANTHER" id="PTHR11654">
    <property type="entry name" value="OLIGOPEPTIDE TRANSPORTER-RELATED"/>
    <property type="match status" value="1"/>
</dbReference>
<keyword evidence="10" id="KW-1185">Reference proteome</keyword>
<feature type="transmembrane region" description="Helical" evidence="8">
    <location>
        <begin position="462"/>
        <end position="484"/>
    </location>
</feature>
<comment type="similarity">
    <text evidence="2 7">Belongs to the major facilitator superfamily. Proton-dependent oligopeptide transporter (POT/PTR) (TC 2.A.17) family.</text>
</comment>
<feature type="transmembrane region" description="Helical" evidence="8">
    <location>
        <begin position="203"/>
        <end position="222"/>
    </location>
</feature>